<accession>A0AAW6CAY0</accession>
<dbReference type="Proteomes" id="UP001211173">
    <property type="component" value="Unassembled WGS sequence"/>
</dbReference>
<reference evidence="2" key="1">
    <citation type="submission" date="2023-01" db="EMBL/GenBank/DDBJ databases">
        <title>Human gut microbiome strain richness.</title>
        <authorList>
            <person name="Chen-Liaw A."/>
        </authorList>
    </citation>
    <scope>NUCLEOTIDE SEQUENCE</scope>
    <source>
        <strain evidence="2">1001287st1_F4_1001285I_161205</strain>
    </source>
</reference>
<dbReference type="InterPro" id="IPR040809">
    <property type="entry name" value="LPD28"/>
</dbReference>
<organism evidence="2 3">
    <name type="scientific">Flavonifractor plautii</name>
    <name type="common">Fusobacterium plautii</name>
    <dbReference type="NCBI Taxonomy" id="292800"/>
    <lineage>
        <taxon>Bacteria</taxon>
        <taxon>Bacillati</taxon>
        <taxon>Bacillota</taxon>
        <taxon>Clostridia</taxon>
        <taxon>Eubacteriales</taxon>
        <taxon>Oscillospiraceae</taxon>
        <taxon>Flavonifractor</taxon>
    </lineage>
</organism>
<comment type="caution">
    <text evidence="2">The sequence shown here is derived from an EMBL/GenBank/DDBJ whole genome shotgun (WGS) entry which is preliminary data.</text>
</comment>
<sequence>MSTRADARAVSYEEACFQDVPGLFTSLRVDRKTLPGGVHRYEIREEGGVPCQLAKGIAVDHYGTLITTDPIQLPADGYLSFQPEELILAGGAPITMERFQEAHPPTGRDVIELQSALPEEAPFFFSWDDGRDVTNGCIGHVRGDFEGKMLHHTWCPHHWDEMCNNALFKADLERVVAWLRTGFAPLRDLNTMRAFCNARYNAAIPNEAGAYGFRVETKRYRYMLRCTPLDGCYHVYLYCYSKEAAQ</sequence>
<evidence type="ECO:0000313" key="3">
    <source>
        <dbReference type="Proteomes" id="UP001211173"/>
    </source>
</evidence>
<gene>
    <name evidence="2" type="ORF">PNE06_03660</name>
</gene>
<evidence type="ECO:0000259" key="1">
    <source>
        <dbReference type="Pfam" id="PF18843"/>
    </source>
</evidence>
<evidence type="ECO:0000313" key="2">
    <source>
        <dbReference type="EMBL" id="MDB7932167.1"/>
    </source>
</evidence>
<proteinExistence type="predicted"/>
<dbReference type="RefSeq" id="WP_195324944.1">
    <property type="nucleotide sequence ID" value="NZ_JADMVZ010000006.1"/>
</dbReference>
<protein>
    <recommendedName>
        <fullName evidence="1">Large polyvalent protein associated domain-containing protein</fullName>
    </recommendedName>
</protein>
<dbReference type="EMBL" id="JAQLWV010000004">
    <property type="protein sequence ID" value="MDB7932167.1"/>
    <property type="molecule type" value="Genomic_DNA"/>
</dbReference>
<dbReference type="Pfam" id="PF18843">
    <property type="entry name" value="LPD28"/>
    <property type="match status" value="1"/>
</dbReference>
<name>A0AAW6CAY0_FLAPL</name>
<dbReference type="AlphaFoldDB" id="A0AAW6CAY0"/>
<feature type="domain" description="Large polyvalent protein associated" evidence="1">
    <location>
        <begin position="11"/>
        <end position="100"/>
    </location>
</feature>